<name>A0A6B8VN79_9CORY</name>
<protein>
    <recommendedName>
        <fullName evidence="3">DUF3375 domain-containing protein</fullName>
    </recommendedName>
</protein>
<gene>
    <name evidence="1" type="ORF">CKALI_00430</name>
</gene>
<dbReference type="Pfam" id="PF11855">
    <property type="entry name" value="DUF3375"/>
    <property type="match status" value="1"/>
</dbReference>
<reference evidence="2" key="1">
    <citation type="submission" date="2019-11" db="EMBL/GenBank/DDBJ databases">
        <title>Complete genome sequence of Corynebacterium kalinowskii 1959, a novel Corynebacterium species isolated from soil of a small paddock in Vilsendorf, Germany.</title>
        <authorList>
            <person name="Schaffert L."/>
            <person name="Ruwe M."/>
            <person name="Milse J."/>
            <person name="Hanuschka K."/>
            <person name="Ortseifen V."/>
            <person name="Droste J."/>
            <person name="Brandt D."/>
            <person name="Schlueter L."/>
            <person name="Kutter Y."/>
            <person name="Vinke S."/>
            <person name="Viehoefer P."/>
            <person name="Jacob L."/>
            <person name="Luebke N.-C."/>
            <person name="Schulte-Berndt E."/>
            <person name="Hain C."/>
            <person name="Linder M."/>
            <person name="Schmidt P."/>
            <person name="Wollenschlaeger L."/>
            <person name="Luttermann T."/>
            <person name="Thieme E."/>
            <person name="Hassa J."/>
            <person name="Haak M."/>
            <person name="Wittchen M."/>
            <person name="Mentz A."/>
            <person name="Persicke M."/>
            <person name="Busche T."/>
            <person name="Ruckert C."/>
        </authorList>
    </citation>
    <scope>NUCLEOTIDE SEQUENCE [LARGE SCALE GENOMIC DNA]</scope>
    <source>
        <strain evidence="2">1959</strain>
    </source>
</reference>
<dbReference type="InterPro" id="IPR021804">
    <property type="entry name" value="DUF3375"/>
</dbReference>
<accession>A0A6B8VN79</accession>
<evidence type="ECO:0000313" key="2">
    <source>
        <dbReference type="Proteomes" id="UP000427071"/>
    </source>
</evidence>
<sequence length="522" mass="58676">MIFVAFRCRNLLCELTFQSKEKLTSTLASFNHMNRLTPIADTIMMVRLADSTPAWAMLRATTAPAIVSILGAVFRGDNRQISGTELIMAVEPMLIDIREQTGLELPKSATAYVNDWVKAGYLIRRSPQGTREEFYELSTDAHIAIEYVQQLVNPQRSVTRSRLGTLQTSLLELAADTDPDEATAIRRLEEQRDKLQDRIDQIRMTGAETITDEEAVERAREILALVSDLPADFSRVRSDIEEVDRKLRESIVEEELHAGEVLDNVFRGVDLITDSEAGKAFNGFYEVFLDQEQSLQFDATLEAVMSRGFVEQLSVVERTELRELMDTLDTSSGQVHESMTGLSRSLRRFVQSREAESQQALTKAINNAQQLALRLAQSGNEVRSATGVELELTTRQPRSLSTWVLHNPGDYRIEGEIKLNEPGEIDLEAMRQRIRESEIDWVELNEAIDLAVEREGSASISDVLRIHPATQGLASIVGLIKLAHQRGTRSDGTELLTWDAPSGKKLQARYAKFEFTTQNGHR</sequence>
<dbReference type="KEGG" id="ckw:CKALI_00430"/>
<organism evidence="1 2">
    <name type="scientific">Corynebacterium kalinowskii</name>
    <dbReference type="NCBI Taxonomy" id="2675216"/>
    <lineage>
        <taxon>Bacteria</taxon>
        <taxon>Bacillati</taxon>
        <taxon>Actinomycetota</taxon>
        <taxon>Actinomycetes</taxon>
        <taxon>Mycobacteriales</taxon>
        <taxon>Corynebacteriaceae</taxon>
        <taxon>Corynebacterium</taxon>
    </lineage>
</organism>
<dbReference type="AlphaFoldDB" id="A0A6B8VN79"/>
<keyword evidence="2" id="KW-1185">Reference proteome</keyword>
<dbReference type="Proteomes" id="UP000427071">
    <property type="component" value="Chromosome"/>
</dbReference>
<evidence type="ECO:0000313" key="1">
    <source>
        <dbReference type="EMBL" id="QGU00987.1"/>
    </source>
</evidence>
<dbReference type="EMBL" id="CP046452">
    <property type="protein sequence ID" value="QGU00987.1"/>
    <property type="molecule type" value="Genomic_DNA"/>
</dbReference>
<proteinExistence type="predicted"/>
<evidence type="ECO:0008006" key="3">
    <source>
        <dbReference type="Google" id="ProtNLM"/>
    </source>
</evidence>